<feature type="region of interest" description="Disordered" evidence="1">
    <location>
        <begin position="1"/>
        <end position="28"/>
    </location>
</feature>
<keyword evidence="3" id="KW-1185">Reference proteome</keyword>
<name>A0A9N9RV04_9DIPT</name>
<dbReference type="InterPro" id="IPR028271">
    <property type="entry name" value="RAMAC"/>
</dbReference>
<proteinExistence type="predicted"/>
<dbReference type="GO" id="GO:0031533">
    <property type="term" value="C:mRNA capping enzyme complex"/>
    <property type="evidence" value="ECO:0007669"/>
    <property type="project" value="InterPro"/>
</dbReference>
<accession>A0A9N9RV04</accession>
<evidence type="ECO:0000313" key="3">
    <source>
        <dbReference type="Proteomes" id="UP001153620"/>
    </source>
</evidence>
<organism evidence="2 3">
    <name type="scientific">Chironomus riparius</name>
    <dbReference type="NCBI Taxonomy" id="315576"/>
    <lineage>
        <taxon>Eukaryota</taxon>
        <taxon>Metazoa</taxon>
        <taxon>Ecdysozoa</taxon>
        <taxon>Arthropoda</taxon>
        <taxon>Hexapoda</taxon>
        <taxon>Insecta</taxon>
        <taxon>Pterygota</taxon>
        <taxon>Neoptera</taxon>
        <taxon>Endopterygota</taxon>
        <taxon>Diptera</taxon>
        <taxon>Nematocera</taxon>
        <taxon>Chironomoidea</taxon>
        <taxon>Chironomidae</taxon>
        <taxon>Chironominae</taxon>
        <taxon>Chironomus</taxon>
    </lineage>
</organism>
<feature type="compositionally biased region" description="Low complexity" evidence="1">
    <location>
        <begin position="93"/>
        <end position="110"/>
    </location>
</feature>
<dbReference type="Proteomes" id="UP001153620">
    <property type="component" value="Chromosome 2"/>
</dbReference>
<feature type="compositionally biased region" description="Acidic residues" evidence="1">
    <location>
        <begin position="13"/>
        <end position="27"/>
    </location>
</feature>
<evidence type="ECO:0000313" key="2">
    <source>
        <dbReference type="EMBL" id="CAG9805626.1"/>
    </source>
</evidence>
<dbReference type="GO" id="GO:0106005">
    <property type="term" value="P:RNA 5'-cap (guanine-N7)-methylation"/>
    <property type="evidence" value="ECO:0007669"/>
    <property type="project" value="InterPro"/>
</dbReference>
<feature type="region of interest" description="Disordered" evidence="1">
    <location>
        <begin position="78"/>
        <end position="137"/>
    </location>
</feature>
<dbReference type="GO" id="GO:0003723">
    <property type="term" value="F:RNA binding"/>
    <property type="evidence" value="ECO:0007669"/>
    <property type="project" value="InterPro"/>
</dbReference>
<reference evidence="2" key="1">
    <citation type="submission" date="2022-01" db="EMBL/GenBank/DDBJ databases">
        <authorList>
            <person name="King R."/>
        </authorList>
    </citation>
    <scope>NUCLEOTIDE SEQUENCE</scope>
</reference>
<evidence type="ECO:0000256" key="1">
    <source>
        <dbReference type="SAM" id="MobiDB-lite"/>
    </source>
</evidence>
<sequence>MVDPNRKINIDLQSDEESSSSSEEDVLNEEHVLLVKEFEEEFKDRFTEKDEEFMEFCKLKPKPPIIVYPFDNFFRQNNRGFNRNNYKHRGNHYQHQQNRNNRSYNPQNRNNHYDRNSRDNRDNRDNRYGDAKRFRAD</sequence>
<dbReference type="EMBL" id="OU895878">
    <property type="protein sequence ID" value="CAG9805626.1"/>
    <property type="molecule type" value="Genomic_DNA"/>
</dbReference>
<dbReference type="OrthoDB" id="5875297at2759"/>
<gene>
    <name evidence="2" type="ORF">CHIRRI_LOCUS8495</name>
</gene>
<reference evidence="2" key="2">
    <citation type="submission" date="2022-10" db="EMBL/GenBank/DDBJ databases">
        <authorList>
            <consortium name="ENA_rothamsted_submissions"/>
            <consortium name="culmorum"/>
            <person name="King R."/>
        </authorList>
    </citation>
    <scope>NUCLEOTIDE SEQUENCE</scope>
</reference>
<feature type="compositionally biased region" description="Basic and acidic residues" evidence="1">
    <location>
        <begin position="111"/>
        <end position="137"/>
    </location>
</feature>
<dbReference type="Pfam" id="PF15320">
    <property type="entry name" value="RAM"/>
    <property type="match status" value="1"/>
</dbReference>
<protein>
    <submittedName>
        <fullName evidence="2">Uncharacterized protein</fullName>
    </submittedName>
</protein>
<dbReference type="AlphaFoldDB" id="A0A9N9RV04"/>